<keyword evidence="4 5" id="KW-0067">ATP-binding</keyword>
<keyword evidence="1 5" id="KW-0808">Transferase</keyword>
<keyword evidence="2 5" id="KW-0547">Nucleotide-binding</keyword>
<dbReference type="PANTHER" id="PTHR11255:SF121">
    <property type="entry name" value="DIACYLGLYCEROL KINASE (ATP)"/>
    <property type="match status" value="1"/>
</dbReference>
<dbReference type="AlphaFoldDB" id="A0A8S1PI73"/>
<evidence type="ECO:0000256" key="4">
    <source>
        <dbReference type="ARBA" id="ARBA00022840"/>
    </source>
</evidence>
<keyword evidence="8" id="KW-1185">Reference proteome</keyword>
<feature type="domain" description="DAGKc" evidence="6">
    <location>
        <begin position="57"/>
        <end position="158"/>
    </location>
</feature>
<dbReference type="PROSITE" id="PS50146">
    <property type="entry name" value="DAGK"/>
    <property type="match status" value="1"/>
</dbReference>
<evidence type="ECO:0000313" key="7">
    <source>
        <dbReference type="EMBL" id="CAD8102521.1"/>
    </source>
</evidence>
<reference evidence="7" key="1">
    <citation type="submission" date="2021-01" db="EMBL/GenBank/DDBJ databases">
        <authorList>
            <consortium name="Genoscope - CEA"/>
            <person name="William W."/>
        </authorList>
    </citation>
    <scope>NUCLEOTIDE SEQUENCE</scope>
</reference>
<gene>
    <name evidence="7" type="ORF">PSON_ATCC_30995.1.T0780059</name>
</gene>
<evidence type="ECO:0000256" key="3">
    <source>
        <dbReference type="ARBA" id="ARBA00022777"/>
    </source>
</evidence>
<dbReference type="OrthoDB" id="242257at2759"/>
<accession>A0A8S1PI73</accession>
<sequence length="403" mass="46258">MQHECLEQVFYLFYNQLSGGNRGLQFQKYDQQELVFHTKPINTKIKFFNIYEPTSRNKGLELIKVHFQNDIHIVIGGGDGSIMWIVGLLLQHQIDLNRCIIIPLPLGTGNDFANTLGWGTTVPADLFGKNNYILQNYVEQWLIGAESFFDVWDVDITLKKDGFISEIKRHSNSVGEIKILLKDSKFHKPMINYFSLGVDARIGFGFDKNRTDNQFCNKIVYCWEGFKKMFLKTPKINQSIETLEYFDDHDQMQSKLLFKTTQNIGQRDSITIPGNPINLLCLNINSYAGGLKNIWMNAQYENGYKKYDFHPPSFSDGVLEFLSFNSILGIGSERIIPGQATRLSQTKGPIQLTFRKNEPLRTYFQIDGQYFSITNPISVSIRSCQQLSQGKIRVLINKEGIVQ</sequence>
<protein>
    <recommendedName>
        <fullName evidence="5">Diacylglycerol kinase</fullName>
        <shortName evidence="5">DAG kinase</shortName>
        <ecNumber evidence="5">2.7.1.107</ecNumber>
    </recommendedName>
</protein>
<evidence type="ECO:0000313" key="8">
    <source>
        <dbReference type="Proteomes" id="UP000692954"/>
    </source>
</evidence>
<dbReference type="Pfam" id="PF00609">
    <property type="entry name" value="DAGK_acc"/>
    <property type="match status" value="1"/>
</dbReference>
<evidence type="ECO:0000256" key="2">
    <source>
        <dbReference type="ARBA" id="ARBA00022741"/>
    </source>
</evidence>
<dbReference type="InterPro" id="IPR000756">
    <property type="entry name" value="Diacylglycerol_kin_accessory"/>
</dbReference>
<dbReference type="GO" id="GO:0016020">
    <property type="term" value="C:membrane"/>
    <property type="evidence" value="ECO:0007669"/>
    <property type="project" value="TreeGrafter"/>
</dbReference>
<dbReference type="Proteomes" id="UP000692954">
    <property type="component" value="Unassembled WGS sequence"/>
</dbReference>
<proteinExistence type="inferred from homology"/>
<dbReference type="InterPro" id="IPR001206">
    <property type="entry name" value="Diacylglycerol_kinase_cat_dom"/>
</dbReference>
<comment type="caution">
    <text evidence="7">The sequence shown here is derived from an EMBL/GenBank/DDBJ whole genome shotgun (WGS) entry which is preliminary data.</text>
</comment>
<dbReference type="EC" id="2.7.1.107" evidence="5"/>
<dbReference type="FunFam" id="3.40.50.10330:FF:000069">
    <property type="entry name" value="Diacylglycerol kinase"/>
    <property type="match status" value="1"/>
</dbReference>
<evidence type="ECO:0000256" key="5">
    <source>
        <dbReference type="RuleBase" id="RU361128"/>
    </source>
</evidence>
<dbReference type="EMBL" id="CAJJDN010000078">
    <property type="protein sequence ID" value="CAD8102521.1"/>
    <property type="molecule type" value="Genomic_DNA"/>
</dbReference>
<dbReference type="Pfam" id="PF00781">
    <property type="entry name" value="DAGK_cat"/>
    <property type="match status" value="1"/>
</dbReference>
<organism evidence="7 8">
    <name type="scientific">Paramecium sonneborni</name>
    <dbReference type="NCBI Taxonomy" id="65129"/>
    <lineage>
        <taxon>Eukaryota</taxon>
        <taxon>Sar</taxon>
        <taxon>Alveolata</taxon>
        <taxon>Ciliophora</taxon>
        <taxon>Intramacronucleata</taxon>
        <taxon>Oligohymenophorea</taxon>
        <taxon>Peniculida</taxon>
        <taxon>Parameciidae</taxon>
        <taxon>Paramecium</taxon>
    </lineage>
</organism>
<dbReference type="SMART" id="SM00046">
    <property type="entry name" value="DAGKc"/>
    <property type="match status" value="1"/>
</dbReference>
<comment type="catalytic activity">
    <reaction evidence="5">
        <text>a 1,2-diacyl-sn-glycerol + ATP = a 1,2-diacyl-sn-glycero-3-phosphate + ADP + H(+)</text>
        <dbReference type="Rhea" id="RHEA:10272"/>
        <dbReference type="ChEBI" id="CHEBI:15378"/>
        <dbReference type="ChEBI" id="CHEBI:17815"/>
        <dbReference type="ChEBI" id="CHEBI:30616"/>
        <dbReference type="ChEBI" id="CHEBI:58608"/>
        <dbReference type="ChEBI" id="CHEBI:456216"/>
        <dbReference type="EC" id="2.7.1.107"/>
    </reaction>
</comment>
<dbReference type="GO" id="GO:0005524">
    <property type="term" value="F:ATP binding"/>
    <property type="evidence" value="ECO:0007669"/>
    <property type="project" value="UniProtKB-KW"/>
</dbReference>
<evidence type="ECO:0000256" key="1">
    <source>
        <dbReference type="ARBA" id="ARBA00022679"/>
    </source>
</evidence>
<dbReference type="GO" id="GO:0004143">
    <property type="term" value="F:ATP-dependent diacylglycerol kinase activity"/>
    <property type="evidence" value="ECO:0007669"/>
    <property type="project" value="UniProtKB-EC"/>
</dbReference>
<name>A0A8S1PI73_9CILI</name>
<dbReference type="PANTHER" id="PTHR11255">
    <property type="entry name" value="DIACYLGLYCEROL KINASE"/>
    <property type="match status" value="1"/>
</dbReference>
<keyword evidence="3 5" id="KW-0418">Kinase</keyword>
<evidence type="ECO:0000259" key="6">
    <source>
        <dbReference type="PROSITE" id="PS50146"/>
    </source>
</evidence>
<dbReference type="InterPro" id="IPR037607">
    <property type="entry name" value="DGK"/>
</dbReference>
<dbReference type="GO" id="GO:0007200">
    <property type="term" value="P:phospholipase C-activating G protein-coupled receptor signaling pathway"/>
    <property type="evidence" value="ECO:0007669"/>
    <property type="project" value="InterPro"/>
</dbReference>
<comment type="similarity">
    <text evidence="5">Belongs to the eukaryotic diacylglycerol kinase family.</text>
</comment>
<dbReference type="SMART" id="SM00045">
    <property type="entry name" value="DAGKa"/>
    <property type="match status" value="1"/>
</dbReference>